<dbReference type="RefSeq" id="WP_099090054.1">
    <property type="nucleotide sequence ID" value="NZ_CP093217.1"/>
</dbReference>
<dbReference type="OrthoDB" id="9806864at2"/>
<dbReference type="Proteomes" id="UP001056588">
    <property type="component" value="Chromosome"/>
</dbReference>
<dbReference type="PROSITE" id="PS50995">
    <property type="entry name" value="HTH_MARR_2"/>
    <property type="match status" value="1"/>
</dbReference>
<keyword evidence="3" id="KW-0238">DNA-binding</keyword>
<comment type="similarity">
    <text evidence="5">Belongs to the SarZ family.</text>
</comment>
<protein>
    <recommendedName>
        <fullName evidence="6">HTH-type transcriptional regulator SarZ</fullName>
    </recommendedName>
    <alternativeName>
        <fullName evidence="7">Staphylococcal accessory regulator Z</fullName>
    </alternativeName>
</protein>
<keyword evidence="2" id="KW-0805">Transcription regulation</keyword>
<dbReference type="GO" id="GO:0005737">
    <property type="term" value="C:cytoplasm"/>
    <property type="evidence" value="ECO:0007669"/>
    <property type="project" value="UniProtKB-SubCell"/>
</dbReference>
<reference evidence="11" key="2">
    <citation type="submission" date="2017-10" db="EMBL/GenBank/DDBJ databases">
        <title>Staphylococcus edaphicus sp. nov., isolated in Antarctica, harbouring mecC gene and genomic islands essential in adaptation to extreme environment.</title>
        <authorList>
            <person name="Pantucek R."/>
            <person name="Sedlacek I."/>
            <person name="Indrakova A."/>
            <person name="Vrbovska V."/>
            <person name="Maslanova I."/>
            <person name="Kovarovic V."/>
            <person name="Svec P."/>
            <person name="Kralova S."/>
            <person name="Kristofova L."/>
            <person name="Keklakova J."/>
            <person name="Petras P."/>
            <person name="Doskar J."/>
        </authorList>
    </citation>
    <scope>NUCLEOTIDE SEQUENCE [LARGE SCALE GENOMIC DNA]</scope>
    <source>
        <strain evidence="11">CCM 5085</strain>
    </source>
</reference>
<evidence type="ECO:0000313" key="12">
    <source>
        <dbReference type="Proteomes" id="UP001056588"/>
    </source>
</evidence>
<comment type="subcellular location">
    <subcellularLocation>
        <location evidence="1">Cytoplasm</location>
    </subcellularLocation>
</comment>
<evidence type="ECO:0000313" key="11">
    <source>
        <dbReference type="Proteomes" id="UP000223828"/>
    </source>
</evidence>
<keyword evidence="4" id="KW-0804">Transcription</keyword>
<dbReference type="EMBL" id="CP093217">
    <property type="protein sequence ID" value="UQW80790.1"/>
    <property type="molecule type" value="Genomic_DNA"/>
</dbReference>
<evidence type="ECO:0000256" key="7">
    <source>
        <dbReference type="ARBA" id="ARBA00047207"/>
    </source>
</evidence>
<reference evidence="9" key="3">
    <citation type="submission" date="2017-10" db="EMBL/GenBank/DDBJ databases">
        <authorList>
            <person name="Vrbovska V."/>
            <person name="Kovarovic V."/>
            <person name="Indrakova A."/>
        </authorList>
    </citation>
    <scope>NUCLEOTIDE SEQUENCE</scope>
    <source>
        <strain evidence="9">CCM 8730</strain>
    </source>
</reference>
<evidence type="ECO:0000256" key="6">
    <source>
        <dbReference type="ARBA" id="ARBA00047188"/>
    </source>
</evidence>
<dbReference type="GO" id="GO:0003700">
    <property type="term" value="F:DNA-binding transcription factor activity"/>
    <property type="evidence" value="ECO:0007669"/>
    <property type="project" value="InterPro"/>
</dbReference>
<dbReference type="Gene3D" id="1.10.10.10">
    <property type="entry name" value="Winged helix-like DNA-binding domain superfamily/Winged helix DNA-binding domain"/>
    <property type="match status" value="1"/>
</dbReference>
<evidence type="ECO:0000256" key="4">
    <source>
        <dbReference type="ARBA" id="ARBA00023163"/>
    </source>
</evidence>
<proteinExistence type="inferred from homology"/>
<sequence>MTSNIDDQMRKEMCYLFYITSKEVVNRFNKYLKQFDISFPNYIVLLYIENEKPIYIKTLCDELYLDSGTISPIIKRLEKKMLIERIRTEEDERRVKVRLTDKGLKLKDKFPKISEDVIQQFNMEREDSIAYYQILKTFAERNVYTENEENKSSDNDK</sequence>
<evidence type="ECO:0000256" key="2">
    <source>
        <dbReference type="ARBA" id="ARBA00023015"/>
    </source>
</evidence>
<dbReference type="PANTHER" id="PTHR42756:SF1">
    <property type="entry name" value="TRANSCRIPTIONAL REPRESSOR OF EMRAB OPERON"/>
    <property type="match status" value="1"/>
</dbReference>
<evidence type="ECO:0000256" key="1">
    <source>
        <dbReference type="ARBA" id="ARBA00004496"/>
    </source>
</evidence>
<dbReference type="AlphaFoldDB" id="A0A2C6WPV0"/>
<dbReference type="GO" id="GO:0003677">
    <property type="term" value="F:DNA binding"/>
    <property type="evidence" value="ECO:0007669"/>
    <property type="project" value="UniProtKB-KW"/>
</dbReference>
<evidence type="ECO:0000256" key="5">
    <source>
        <dbReference type="ARBA" id="ARBA00046337"/>
    </source>
</evidence>
<dbReference type="SUPFAM" id="SSF46785">
    <property type="entry name" value="Winged helix' DNA-binding domain"/>
    <property type="match status" value="1"/>
</dbReference>
<dbReference type="InterPro" id="IPR000835">
    <property type="entry name" value="HTH_MarR-typ"/>
</dbReference>
<gene>
    <name evidence="9" type="ORF">BTJ66_05935</name>
    <name evidence="10" type="ORF">MNY58_09360</name>
</gene>
<dbReference type="SMART" id="SM00347">
    <property type="entry name" value="HTH_MARR"/>
    <property type="match status" value="1"/>
</dbReference>
<evidence type="ECO:0000313" key="9">
    <source>
        <dbReference type="EMBL" id="PHK49814.1"/>
    </source>
</evidence>
<name>A0A2C6WPV0_9STAP</name>
<evidence type="ECO:0000313" key="10">
    <source>
        <dbReference type="EMBL" id="UQW80790.1"/>
    </source>
</evidence>
<dbReference type="InterPro" id="IPR036388">
    <property type="entry name" value="WH-like_DNA-bd_sf"/>
</dbReference>
<evidence type="ECO:0000256" key="3">
    <source>
        <dbReference type="ARBA" id="ARBA00023125"/>
    </source>
</evidence>
<organism evidence="9 11">
    <name type="scientific">Staphylococcus edaphicus</name>
    <dbReference type="NCBI Taxonomy" id="1955013"/>
    <lineage>
        <taxon>Bacteria</taxon>
        <taxon>Bacillati</taxon>
        <taxon>Bacillota</taxon>
        <taxon>Bacilli</taxon>
        <taxon>Bacillales</taxon>
        <taxon>Staphylococcaceae</taxon>
        <taxon>Staphylococcus</taxon>
    </lineage>
</organism>
<dbReference type="InterPro" id="IPR055166">
    <property type="entry name" value="Transc_reg_Sar_Rot_HTH"/>
</dbReference>
<dbReference type="InterPro" id="IPR036390">
    <property type="entry name" value="WH_DNA-bd_sf"/>
</dbReference>
<dbReference type="Pfam" id="PF22381">
    <property type="entry name" value="Staph_reg_Sar_Rot"/>
    <property type="match status" value="1"/>
</dbReference>
<accession>A0A2C6WPV0</accession>
<keyword evidence="12" id="KW-1185">Reference proteome</keyword>
<dbReference type="Proteomes" id="UP000223828">
    <property type="component" value="Unassembled WGS sequence"/>
</dbReference>
<dbReference type="EMBL" id="MRZN01000007">
    <property type="protein sequence ID" value="PHK49814.1"/>
    <property type="molecule type" value="Genomic_DNA"/>
</dbReference>
<dbReference type="PANTHER" id="PTHR42756">
    <property type="entry name" value="TRANSCRIPTIONAL REGULATOR, MARR"/>
    <property type="match status" value="1"/>
</dbReference>
<feature type="domain" description="HTH marR-type" evidence="8">
    <location>
        <begin position="10"/>
        <end position="140"/>
    </location>
</feature>
<reference evidence="10" key="4">
    <citation type="submission" date="2022-03" db="EMBL/GenBank/DDBJ databases">
        <title>Complete Genome Sequence of Staphylococcus edaphicus strain CCM 8731.</title>
        <authorList>
            <person name="Rimmer C.O."/>
            <person name="Thomas J.C."/>
        </authorList>
    </citation>
    <scope>NUCLEOTIDE SEQUENCE</scope>
    <source>
        <strain evidence="10">CCM 8731</strain>
    </source>
</reference>
<reference evidence="9" key="1">
    <citation type="journal article" date="2017" name="Appl. Environ. Microbiol.">
        <title>Staphylococcus edaphicus sp. nov., isolated in Antarctica, harbours mecC gene and genomic islands with suspected role in adaptation to extreme environment.</title>
        <authorList>
            <person name="Pantucek R."/>
            <person name="Sedlacek I."/>
            <person name="Indrakova A."/>
            <person name="Vrbovska V."/>
            <person name="Maslanova I."/>
            <person name="Kovarovic V."/>
            <person name="Svec P."/>
            <person name="Kralova S."/>
            <person name="Kristofova L."/>
            <person name="Keklakova J."/>
            <person name="Petras P."/>
            <person name="Doskar J."/>
        </authorList>
    </citation>
    <scope>NUCLEOTIDE SEQUENCE</scope>
    <source>
        <strain evidence="9">CCM 8730</strain>
    </source>
</reference>
<evidence type="ECO:0000259" key="8">
    <source>
        <dbReference type="PROSITE" id="PS50995"/>
    </source>
</evidence>